<reference evidence="2 3" key="1">
    <citation type="submission" date="2020-01" db="EMBL/GenBank/DDBJ databases">
        <title>Complete and circular genome sequences of six lactobacillus isolates from horses.</title>
        <authorList>
            <person name="Hassan H.M."/>
        </authorList>
    </citation>
    <scope>NUCLEOTIDE SEQUENCE [LARGE SCALE GENOMIC DNA]</scope>
    <source>
        <strain evidence="2 3">1A</strain>
    </source>
</reference>
<dbReference type="Proteomes" id="UP000510886">
    <property type="component" value="Chromosome"/>
</dbReference>
<gene>
    <name evidence="2" type="ORF">GTO87_00045</name>
</gene>
<name>A0A7H9EHJ9_9LACO</name>
<accession>A0A7H9EHJ9</accession>
<evidence type="ECO:0000256" key="1">
    <source>
        <dbReference type="SAM" id="Phobius"/>
    </source>
</evidence>
<keyword evidence="1" id="KW-0812">Transmembrane</keyword>
<proteinExistence type="predicted"/>
<evidence type="ECO:0000313" key="3">
    <source>
        <dbReference type="Proteomes" id="UP000510886"/>
    </source>
</evidence>
<keyword evidence="1" id="KW-1133">Transmembrane helix</keyword>
<dbReference type="RefSeq" id="WP_180848977.1">
    <property type="nucleotide sequence ID" value="NZ_CP047418.1"/>
</dbReference>
<sequence>MVALDGASNYRDFSVMLAVSLYFALTSENLLLQAESTAWLALVGLAVLACLGAMLLTDNRVRRQLMLMLGDILAKIITIFP</sequence>
<keyword evidence="1" id="KW-0472">Membrane</keyword>
<feature type="transmembrane region" description="Helical" evidence="1">
    <location>
        <begin position="12"/>
        <end position="32"/>
    </location>
</feature>
<protein>
    <submittedName>
        <fullName evidence="2">Uncharacterized protein</fullName>
    </submittedName>
</protein>
<evidence type="ECO:0000313" key="2">
    <source>
        <dbReference type="EMBL" id="QLL77168.1"/>
    </source>
</evidence>
<dbReference type="EMBL" id="CP047418">
    <property type="protein sequence ID" value="QLL77168.1"/>
    <property type="molecule type" value="Genomic_DNA"/>
</dbReference>
<feature type="transmembrane region" description="Helical" evidence="1">
    <location>
        <begin position="38"/>
        <end position="57"/>
    </location>
</feature>
<dbReference type="KEGG" id="lsw:GTO87_00045"/>
<dbReference type="AlphaFoldDB" id="A0A7H9EHJ9"/>
<organism evidence="2 3">
    <name type="scientific">Ligilactobacillus saerimneri</name>
    <dbReference type="NCBI Taxonomy" id="228229"/>
    <lineage>
        <taxon>Bacteria</taxon>
        <taxon>Bacillati</taxon>
        <taxon>Bacillota</taxon>
        <taxon>Bacilli</taxon>
        <taxon>Lactobacillales</taxon>
        <taxon>Lactobacillaceae</taxon>
        <taxon>Ligilactobacillus</taxon>
    </lineage>
</organism>